<dbReference type="InterPro" id="IPR006311">
    <property type="entry name" value="TAT_signal"/>
</dbReference>
<comment type="caution">
    <text evidence="2">The sequence shown here is derived from an EMBL/GenBank/DDBJ whole genome shotgun (WGS) entry which is preliminary data.</text>
</comment>
<dbReference type="RefSeq" id="WP_116173472.1">
    <property type="nucleotide sequence ID" value="NZ_CP144375.1"/>
</dbReference>
<dbReference type="OrthoDB" id="4203269at2"/>
<accession>A0A3E0I705</accession>
<evidence type="ECO:0000313" key="3">
    <source>
        <dbReference type="Proteomes" id="UP000256269"/>
    </source>
</evidence>
<gene>
    <name evidence="2" type="ORF">BCF44_102642</name>
</gene>
<evidence type="ECO:0008006" key="4">
    <source>
        <dbReference type="Google" id="ProtNLM"/>
    </source>
</evidence>
<dbReference type="EMBL" id="QUNO01000002">
    <property type="protein sequence ID" value="REH54410.1"/>
    <property type="molecule type" value="Genomic_DNA"/>
</dbReference>
<organism evidence="2 3">
    <name type="scientific">Kutzneria buriramensis</name>
    <dbReference type="NCBI Taxonomy" id="1045776"/>
    <lineage>
        <taxon>Bacteria</taxon>
        <taxon>Bacillati</taxon>
        <taxon>Actinomycetota</taxon>
        <taxon>Actinomycetes</taxon>
        <taxon>Pseudonocardiales</taxon>
        <taxon>Pseudonocardiaceae</taxon>
        <taxon>Kutzneria</taxon>
    </lineage>
</organism>
<dbReference type="Proteomes" id="UP000256269">
    <property type="component" value="Unassembled WGS sequence"/>
</dbReference>
<protein>
    <recommendedName>
        <fullName evidence="4">Secreted protein</fullName>
    </recommendedName>
</protein>
<dbReference type="AlphaFoldDB" id="A0A3E0I705"/>
<dbReference type="PROSITE" id="PS51318">
    <property type="entry name" value="TAT"/>
    <property type="match status" value="1"/>
</dbReference>
<evidence type="ECO:0000256" key="1">
    <source>
        <dbReference type="SAM" id="SignalP"/>
    </source>
</evidence>
<keyword evidence="1" id="KW-0732">Signal</keyword>
<feature type="chain" id="PRO_5017690540" description="Secreted protein" evidence="1">
    <location>
        <begin position="32"/>
        <end position="191"/>
    </location>
</feature>
<proteinExistence type="predicted"/>
<feature type="signal peptide" evidence="1">
    <location>
        <begin position="1"/>
        <end position="31"/>
    </location>
</feature>
<name>A0A3E0I705_9PSEU</name>
<sequence length="191" mass="19829">MVNRKMFTRAFVGLAAAAVAALTVLAPSATADTAQNARQVAVQHALAVSPKLADAGCTGRTLPLDCWVHEPIVTAPNTTYPTIQFLPGDHVTVDAGGCVQTGGHGLTWKRYVNPSSDNGLYHGTITIPGATGNVQLWTAVGRTFTVGGSGGSLVLGYQDDGYSDNGYYSHDDGTGDQCKGVGNAWVHIVIS</sequence>
<keyword evidence="3" id="KW-1185">Reference proteome</keyword>
<evidence type="ECO:0000313" key="2">
    <source>
        <dbReference type="EMBL" id="REH54410.1"/>
    </source>
</evidence>
<reference evidence="2 3" key="1">
    <citation type="submission" date="2018-08" db="EMBL/GenBank/DDBJ databases">
        <title>Genomic Encyclopedia of Archaeal and Bacterial Type Strains, Phase II (KMG-II): from individual species to whole genera.</title>
        <authorList>
            <person name="Goeker M."/>
        </authorList>
    </citation>
    <scope>NUCLEOTIDE SEQUENCE [LARGE SCALE GENOMIC DNA]</scope>
    <source>
        <strain evidence="2 3">DSM 45791</strain>
    </source>
</reference>